<evidence type="ECO:0000256" key="4">
    <source>
        <dbReference type="ARBA" id="ARBA00023136"/>
    </source>
</evidence>
<evidence type="ECO:0000256" key="2">
    <source>
        <dbReference type="ARBA" id="ARBA00006275"/>
    </source>
</evidence>
<dbReference type="SUPFAM" id="SSF48452">
    <property type="entry name" value="TPR-like"/>
    <property type="match status" value="1"/>
</dbReference>
<keyword evidence="4" id="KW-0472">Membrane</keyword>
<proteinExistence type="inferred from homology"/>
<feature type="domain" description="SusD-like N-terminal" evidence="7">
    <location>
        <begin position="114"/>
        <end position="244"/>
    </location>
</feature>
<keyword evidence="5" id="KW-0998">Cell outer membrane</keyword>
<evidence type="ECO:0000256" key="3">
    <source>
        <dbReference type="ARBA" id="ARBA00022729"/>
    </source>
</evidence>
<comment type="similarity">
    <text evidence="2">Belongs to the SusD family.</text>
</comment>
<dbReference type="STRING" id="1335309.GA0116948_107159"/>
<keyword evidence="9" id="KW-1185">Reference proteome</keyword>
<evidence type="ECO:0000256" key="1">
    <source>
        <dbReference type="ARBA" id="ARBA00004442"/>
    </source>
</evidence>
<reference evidence="8 9" key="1">
    <citation type="submission" date="2016-08" db="EMBL/GenBank/DDBJ databases">
        <authorList>
            <person name="Seilhamer J.J."/>
        </authorList>
    </citation>
    <scope>NUCLEOTIDE SEQUENCE [LARGE SCALE GENOMIC DNA]</scope>
    <source>
        <strain evidence="8 9">A37T2</strain>
    </source>
</reference>
<evidence type="ECO:0000313" key="8">
    <source>
        <dbReference type="EMBL" id="SCC39841.1"/>
    </source>
</evidence>
<dbReference type="AlphaFoldDB" id="A0A1C4E8J6"/>
<gene>
    <name evidence="8" type="ORF">GA0116948_107159</name>
</gene>
<sequence length="508" mass="56807">MVMTKRITYLILLFSLCTCISCRKFLKETSPDEIKPETTDDLTSLMNAEAYPYQDAVNTFVDLLTDDIQSNGQGKLYNGDPDPSYLSALQNGTLVFNWDPKMFDGDPILSLGTDSYSIYYSKINGCNVVMDNLSKVSGTDQQKNAILGQTLFLRGYYYLRLVTLYSQPFNGKGIDPNVSLGVPLILSSTVTDNYPTRNTIAEVYAQVEKDLKQAAELLKANFTPSTAFRAGHVAAYSLLSRMYLYMGRDQDMDSVVTYANKVLAERSILTQLTSYLTTAGLMSDAGIYNTDRSPEVIWVSGANPTIANGYFPSQGYEKPPYTVSASLQSIYDPGTSTSNQGDLRYASYFTRWYSNGYYLNYTGKINSTAKYGTNGIRLAEVYLNRAEAYARKYIATGNATFSGNALSDLNTLRASRYDTRNTAYVPVNITDADSLFKFCQDERRRELCLEECHRWVDIKRWGLSISHHFIAADGSTTDVTLPSGSLVYALPIPFTAINRNYKLMQNPR</sequence>
<organism evidence="8 9">
    <name type="scientific">Chitinophaga costaii</name>
    <dbReference type="NCBI Taxonomy" id="1335309"/>
    <lineage>
        <taxon>Bacteria</taxon>
        <taxon>Pseudomonadati</taxon>
        <taxon>Bacteroidota</taxon>
        <taxon>Chitinophagia</taxon>
        <taxon>Chitinophagales</taxon>
        <taxon>Chitinophagaceae</taxon>
        <taxon>Chitinophaga</taxon>
    </lineage>
</organism>
<dbReference type="Gene3D" id="1.25.40.390">
    <property type="match status" value="1"/>
</dbReference>
<evidence type="ECO:0000313" key="9">
    <source>
        <dbReference type="Proteomes" id="UP000242818"/>
    </source>
</evidence>
<accession>A0A1C4E8J6</accession>
<comment type="subcellular location">
    <subcellularLocation>
        <location evidence="1">Cell outer membrane</location>
    </subcellularLocation>
</comment>
<protein>
    <submittedName>
        <fullName evidence="8">SusD family protein</fullName>
    </submittedName>
</protein>
<evidence type="ECO:0000259" key="6">
    <source>
        <dbReference type="Pfam" id="PF07980"/>
    </source>
</evidence>
<dbReference type="InterPro" id="IPR012944">
    <property type="entry name" value="SusD_RagB_dom"/>
</dbReference>
<name>A0A1C4E8J6_9BACT</name>
<evidence type="ECO:0000256" key="5">
    <source>
        <dbReference type="ARBA" id="ARBA00023237"/>
    </source>
</evidence>
<dbReference type="GO" id="GO:0009279">
    <property type="term" value="C:cell outer membrane"/>
    <property type="evidence" value="ECO:0007669"/>
    <property type="project" value="UniProtKB-SubCell"/>
</dbReference>
<dbReference type="Pfam" id="PF14322">
    <property type="entry name" value="SusD-like_3"/>
    <property type="match status" value="1"/>
</dbReference>
<dbReference type="InterPro" id="IPR011990">
    <property type="entry name" value="TPR-like_helical_dom_sf"/>
</dbReference>
<dbReference type="InterPro" id="IPR033985">
    <property type="entry name" value="SusD-like_N"/>
</dbReference>
<dbReference type="EMBL" id="FMAR01000007">
    <property type="protein sequence ID" value="SCC39841.1"/>
    <property type="molecule type" value="Genomic_DNA"/>
</dbReference>
<keyword evidence="3" id="KW-0732">Signal</keyword>
<dbReference type="Proteomes" id="UP000242818">
    <property type="component" value="Unassembled WGS sequence"/>
</dbReference>
<evidence type="ECO:0000259" key="7">
    <source>
        <dbReference type="Pfam" id="PF14322"/>
    </source>
</evidence>
<feature type="domain" description="RagB/SusD" evidence="6">
    <location>
        <begin position="323"/>
        <end position="507"/>
    </location>
</feature>
<dbReference type="Pfam" id="PF07980">
    <property type="entry name" value="SusD_RagB"/>
    <property type="match status" value="1"/>
</dbReference>